<dbReference type="AlphaFoldDB" id="A0A9Q3JES1"/>
<feature type="signal peptide" evidence="1">
    <location>
        <begin position="1"/>
        <end position="25"/>
    </location>
</feature>
<comment type="caution">
    <text evidence="2">The sequence shown here is derived from an EMBL/GenBank/DDBJ whole genome shotgun (WGS) entry which is preliminary data.</text>
</comment>
<keyword evidence="1" id="KW-0732">Signal</keyword>
<dbReference type="Proteomes" id="UP000765509">
    <property type="component" value="Unassembled WGS sequence"/>
</dbReference>
<gene>
    <name evidence="2" type="ORF">O181_101600</name>
</gene>
<feature type="chain" id="PRO_5040446998" description="Secreted protein" evidence="1">
    <location>
        <begin position="26"/>
        <end position="165"/>
    </location>
</feature>
<evidence type="ECO:0008006" key="4">
    <source>
        <dbReference type="Google" id="ProtNLM"/>
    </source>
</evidence>
<accession>A0A9Q3JES1</accession>
<evidence type="ECO:0000256" key="1">
    <source>
        <dbReference type="SAM" id="SignalP"/>
    </source>
</evidence>
<organism evidence="2 3">
    <name type="scientific">Austropuccinia psidii MF-1</name>
    <dbReference type="NCBI Taxonomy" id="1389203"/>
    <lineage>
        <taxon>Eukaryota</taxon>
        <taxon>Fungi</taxon>
        <taxon>Dikarya</taxon>
        <taxon>Basidiomycota</taxon>
        <taxon>Pucciniomycotina</taxon>
        <taxon>Pucciniomycetes</taxon>
        <taxon>Pucciniales</taxon>
        <taxon>Sphaerophragmiaceae</taxon>
        <taxon>Austropuccinia</taxon>
    </lineage>
</organism>
<proteinExistence type="predicted"/>
<evidence type="ECO:0000313" key="3">
    <source>
        <dbReference type="Proteomes" id="UP000765509"/>
    </source>
</evidence>
<sequence length="165" mass="18646">MYSGMPPYSWRVFLLLFAHKSLHLSRIPTLHTQILTPNQDPDASHVKPCAGAASQKCQQFLMLVQAPNTSHTNPYACTGSQIFKLHTGGSLLTIPTLPYTGAGFQCFIHKSLLLYRFLKIQRIPYSSAGFHHFTHKYLLFYRFPMLHTHILTLVQAPDNSDSSLC</sequence>
<evidence type="ECO:0000313" key="2">
    <source>
        <dbReference type="EMBL" id="MBW0561885.1"/>
    </source>
</evidence>
<reference evidence="2" key="1">
    <citation type="submission" date="2021-03" db="EMBL/GenBank/DDBJ databases">
        <title>Draft genome sequence of rust myrtle Austropuccinia psidii MF-1, a brazilian biotype.</title>
        <authorList>
            <person name="Quecine M.C."/>
            <person name="Pachon D.M.R."/>
            <person name="Bonatelli M.L."/>
            <person name="Correr F.H."/>
            <person name="Franceschini L.M."/>
            <person name="Leite T.F."/>
            <person name="Margarido G.R.A."/>
            <person name="Almeida C.A."/>
            <person name="Ferrarezi J.A."/>
            <person name="Labate C.A."/>
        </authorList>
    </citation>
    <scope>NUCLEOTIDE SEQUENCE</scope>
    <source>
        <strain evidence="2">MF-1</strain>
    </source>
</reference>
<keyword evidence="3" id="KW-1185">Reference proteome</keyword>
<protein>
    <recommendedName>
        <fullName evidence="4">Secreted protein</fullName>
    </recommendedName>
</protein>
<dbReference type="EMBL" id="AVOT02071679">
    <property type="protein sequence ID" value="MBW0561885.1"/>
    <property type="molecule type" value="Genomic_DNA"/>
</dbReference>
<name>A0A9Q3JES1_9BASI</name>